<dbReference type="PANTHER" id="PTHR24300">
    <property type="entry name" value="CYTOCHROME P450 508A4-RELATED"/>
    <property type="match status" value="1"/>
</dbReference>
<dbReference type="GO" id="GO:0020037">
    <property type="term" value="F:heme binding"/>
    <property type="evidence" value="ECO:0007669"/>
    <property type="project" value="InterPro"/>
</dbReference>
<keyword evidence="6 10" id="KW-0560">Oxidoreductase</keyword>
<comment type="cofactor">
    <cofactor evidence="1">
        <name>heme</name>
        <dbReference type="ChEBI" id="CHEBI:30413"/>
    </cofactor>
</comment>
<keyword evidence="7 10" id="KW-0408">Iron</keyword>
<evidence type="ECO:0000256" key="4">
    <source>
        <dbReference type="ARBA" id="ARBA00022617"/>
    </source>
</evidence>
<dbReference type="KEGG" id="ccar:109050665"/>
<name>A0A9Q9ZRS3_CYPCA</name>
<comment type="similarity">
    <text evidence="3 10">Belongs to the cytochrome P450 family.</text>
</comment>
<keyword evidence="9" id="KW-0472">Membrane</keyword>
<dbReference type="GO" id="GO:0006082">
    <property type="term" value="P:organic acid metabolic process"/>
    <property type="evidence" value="ECO:0007669"/>
    <property type="project" value="TreeGrafter"/>
</dbReference>
<protein>
    <submittedName>
        <fullName evidence="11">Cytochrome P450 2J2-like</fullName>
    </submittedName>
</protein>
<evidence type="ECO:0000256" key="10">
    <source>
        <dbReference type="RuleBase" id="RU000461"/>
    </source>
</evidence>
<evidence type="ECO:0000256" key="6">
    <source>
        <dbReference type="ARBA" id="ARBA00023002"/>
    </source>
</evidence>
<dbReference type="AlphaFoldDB" id="A0A9Q9ZRS3"/>
<dbReference type="PROSITE" id="PS00086">
    <property type="entry name" value="CYTOCHROME_P450"/>
    <property type="match status" value="1"/>
</dbReference>
<reference evidence="11" key="1">
    <citation type="submission" date="2025-08" db="UniProtKB">
        <authorList>
            <consortium name="RefSeq"/>
        </authorList>
    </citation>
    <scope>IDENTIFICATION</scope>
    <source>
        <tissue evidence="11">Muscle</tissue>
    </source>
</reference>
<dbReference type="PANTHER" id="PTHR24300:SF327">
    <property type="entry name" value="CYTOCHROME P450 2F2-RELATED"/>
    <property type="match status" value="1"/>
</dbReference>
<dbReference type="GO" id="GO:0016712">
    <property type="term" value="F:oxidoreductase activity, acting on paired donors, with incorporation or reduction of molecular oxygen, reduced flavin or flavoprotein as one donor, and incorporation of one atom of oxygen"/>
    <property type="evidence" value="ECO:0007669"/>
    <property type="project" value="TreeGrafter"/>
</dbReference>
<comment type="subcellular location">
    <subcellularLocation>
        <location evidence="2">Membrane</location>
    </subcellularLocation>
</comment>
<dbReference type="InterPro" id="IPR050182">
    <property type="entry name" value="Cytochrome_P450_fam2"/>
</dbReference>
<dbReference type="GeneID" id="109050665"/>
<evidence type="ECO:0000256" key="5">
    <source>
        <dbReference type="ARBA" id="ARBA00022723"/>
    </source>
</evidence>
<dbReference type="Pfam" id="PF00067">
    <property type="entry name" value="p450"/>
    <property type="match status" value="1"/>
</dbReference>
<evidence type="ECO:0000256" key="2">
    <source>
        <dbReference type="ARBA" id="ARBA00004370"/>
    </source>
</evidence>
<organism evidence="11">
    <name type="scientific">Cyprinus carpio</name>
    <name type="common">Common carp</name>
    <dbReference type="NCBI Taxonomy" id="7962"/>
    <lineage>
        <taxon>Eukaryota</taxon>
        <taxon>Metazoa</taxon>
        <taxon>Chordata</taxon>
        <taxon>Craniata</taxon>
        <taxon>Vertebrata</taxon>
        <taxon>Euteleostomi</taxon>
        <taxon>Actinopterygii</taxon>
        <taxon>Neopterygii</taxon>
        <taxon>Teleostei</taxon>
        <taxon>Ostariophysi</taxon>
        <taxon>Cypriniformes</taxon>
        <taxon>Cyprinidae</taxon>
        <taxon>Cyprininae</taxon>
        <taxon>Cyprinus</taxon>
    </lineage>
</organism>
<dbReference type="GO" id="GO:0016020">
    <property type="term" value="C:membrane"/>
    <property type="evidence" value="ECO:0007669"/>
    <property type="project" value="UniProtKB-SubCell"/>
</dbReference>
<dbReference type="GO" id="GO:0005737">
    <property type="term" value="C:cytoplasm"/>
    <property type="evidence" value="ECO:0007669"/>
    <property type="project" value="TreeGrafter"/>
</dbReference>
<evidence type="ECO:0000256" key="3">
    <source>
        <dbReference type="ARBA" id="ARBA00010617"/>
    </source>
</evidence>
<dbReference type="GO" id="GO:0005506">
    <property type="term" value="F:iron ion binding"/>
    <property type="evidence" value="ECO:0007669"/>
    <property type="project" value="InterPro"/>
</dbReference>
<keyword evidence="8 10" id="KW-0503">Monooxygenase</keyword>
<keyword evidence="5 10" id="KW-0479">Metal-binding</keyword>
<dbReference type="OrthoDB" id="2789670at2759"/>
<proteinExistence type="inferred from homology"/>
<dbReference type="InterPro" id="IPR001128">
    <property type="entry name" value="Cyt_P450"/>
</dbReference>
<accession>A0A9Q9ZRS3</accession>
<evidence type="ECO:0000313" key="11">
    <source>
        <dbReference type="RefSeq" id="XP_042571285.1"/>
    </source>
</evidence>
<evidence type="ECO:0000256" key="9">
    <source>
        <dbReference type="ARBA" id="ARBA00023136"/>
    </source>
</evidence>
<evidence type="ECO:0000256" key="7">
    <source>
        <dbReference type="ARBA" id="ARBA00023004"/>
    </source>
</evidence>
<dbReference type="FunFam" id="1.10.630.10:FF:000004">
    <property type="entry name" value="cytochrome P450 2D15 isoform X1"/>
    <property type="match status" value="1"/>
</dbReference>
<dbReference type="Proteomes" id="UP001155660">
    <property type="component" value="Chromosome A25"/>
</dbReference>
<evidence type="ECO:0000256" key="1">
    <source>
        <dbReference type="ARBA" id="ARBA00001971"/>
    </source>
</evidence>
<keyword evidence="4 10" id="KW-0349">Heme</keyword>
<evidence type="ECO:0000256" key="8">
    <source>
        <dbReference type="ARBA" id="ARBA00023033"/>
    </source>
</evidence>
<dbReference type="InterPro" id="IPR017972">
    <property type="entry name" value="Cyt_P450_CS"/>
</dbReference>
<gene>
    <name evidence="11" type="primary">LOC109050665</name>
</gene>
<sequence>MLGSLILVWTCIFFVFLLIRIQRPRNFPPGPLPLPLFGNLLHVNMANPLKDFERFAERYGNIFSLYTGSRPAVFLNSFEVIKEALVMKAQDFSGRPQDFMINHLSENKGVVLADYGPHWKDHQRFALMTLRNFGLGKQSMEERILEEISHLVADLDKNAGGTVNPQNVFHNVASNVISLVLFGSCFDYNDEFLQQYIQLITEISKIINGPWIMKCETLPLLRILPLPFKTAFDYAKKLKNMNLSLISEHKSTRLPGEPRDFIDCYLDELDNRKNDGSTFSEEQLVMYILDLHFAGTDTTSNTLLTAFLYLITHPEIQTKCQKEIDEVLEGKDHASYEDRHNMPYTLAVIHEVQRVANCTTKDTTLMGYSIPKGTVIITNLTTILKEEGQWKFPHEFNPDNFLNEQGQFEKPEAFIPFSTGPRVCLGEGLARMELFLIMVTLLRRFQFAWPDDAGEPDYTPVYGVTLTPKPYRMHIRRRERVKQ</sequence>
<dbReference type="GO" id="GO:0006805">
    <property type="term" value="P:xenobiotic metabolic process"/>
    <property type="evidence" value="ECO:0007669"/>
    <property type="project" value="TreeGrafter"/>
</dbReference>
<dbReference type="RefSeq" id="XP_042571285.1">
    <property type="nucleotide sequence ID" value="XM_042715351.1"/>
</dbReference>